<comment type="caution">
    <text evidence="10">The sequence shown here is derived from an EMBL/GenBank/DDBJ whole genome shotgun (WGS) entry which is preliminary data.</text>
</comment>
<reference evidence="10" key="1">
    <citation type="submission" date="2020-08" db="EMBL/GenBank/DDBJ databases">
        <title>Plant Genome Project.</title>
        <authorList>
            <person name="Zhang R.-G."/>
        </authorList>
    </citation>
    <scope>NUCLEOTIDE SEQUENCE</scope>
    <source>
        <strain evidence="10">WSP0</strain>
        <tissue evidence="10">Leaf</tissue>
    </source>
</reference>
<keyword evidence="3" id="KW-0677">Repeat</keyword>
<proteinExistence type="predicted"/>
<dbReference type="Pfam" id="PF00023">
    <property type="entry name" value="Ank"/>
    <property type="match status" value="2"/>
</dbReference>
<dbReference type="Pfam" id="PF12796">
    <property type="entry name" value="Ank_2"/>
    <property type="match status" value="1"/>
</dbReference>
<evidence type="ECO:0000256" key="5">
    <source>
        <dbReference type="ARBA" id="ARBA00023043"/>
    </source>
</evidence>
<evidence type="ECO:0000256" key="3">
    <source>
        <dbReference type="ARBA" id="ARBA00022737"/>
    </source>
</evidence>
<dbReference type="PANTHER" id="PTHR24186:SF37">
    <property type="entry name" value="PGG DOMAIN-CONTAINING PROTEIN"/>
    <property type="match status" value="1"/>
</dbReference>
<accession>A0AAV6LHT8</accession>
<evidence type="ECO:0000256" key="2">
    <source>
        <dbReference type="ARBA" id="ARBA00022692"/>
    </source>
</evidence>
<dbReference type="InterPro" id="IPR026961">
    <property type="entry name" value="PGG_dom"/>
</dbReference>
<dbReference type="PANTHER" id="PTHR24186">
    <property type="entry name" value="PROTEIN PHOSPHATASE 1 REGULATORY SUBUNIT"/>
    <property type="match status" value="1"/>
</dbReference>
<evidence type="ECO:0000256" key="1">
    <source>
        <dbReference type="ARBA" id="ARBA00004141"/>
    </source>
</evidence>
<feature type="repeat" description="ANK" evidence="7">
    <location>
        <begin position="140"/>
        <end position="162"/>
    </location>
</feature>
<dbReference type="SMART" id="SM00248">
    <property type="entry name" value="ANK"/>
    <property type="match status" value="6"/>
</dbReference>
<dbReference type="EMBL" id="JACTNZ010000001">
    <property type="protein sequence ID" value="KAG5563868.1"/>
    <property type="molecule type" value="Genomic_DNA"/>
</dbReference>
<feature type="transmembrane region" description="Helical" evidence="8">
    <location>
        <begin position="343"/>
        <end position="366"/>
    </location>
</feature>
<evidence type="ECO:0000256" key="7">
    <source>
        <dbReference type="PROSITE-ProRule" id="PRU00023"/>
    </source>
</evidence>
<keyword evidence="2 8" id="KW-0812">Transmembrane</keyword>
<feature type="repeat" description="ANK" evidence="7">
    <location>
        <begin position="210"/>
        <end position="243"/>
    </location>
</feature>
<dbReference type="InterPro" id="IPR002110">
    <property type="entry name" value="Ankyrin_rpt"/>
</dbReference>
<evidence type="ECO:0000259" key="9">
    <source>
        <dbReference type="Pfam" id="PF13962"/>
    </source>
</evidence>
<dbReference type="Gene3D" id="1.25.40.20">
    <property type="entry name" value="Ankyrin repeat-containing domain"/>
    <property type="match status" value="2"/>
</dbReference>
<evidence type="ECO:0000313" key="10">
    <source>
        <dbReference type="EMBL" id="KAG5563868.1"/>
    </source>
</evidence>
<dbReference type="Proteomes" id="UP000823749">
    <property type="component" value="Chromosome 1"/>
</dbReference>
<feature type="transmembrane region" description="Helical" evidence="8">
    <location>
        <begin position="378"/>
        <end position="400"/>
    </location>
</feature>
<organism evidence="10 11">
    <name type="scientific">Rhododendron griersonianum</name>
    <dbReference type="NCBI Taxonomy" id="479676"/>
    <lineage>
        <taxon>Eukaryota</taxon>
        <taxon>Viridiplantae</taxon>
        <taxon>Streptophyta</taxon>
        <taxon>Embryophyta</taxon>
        <taxon>Tracheophyta</taxon>
        <taxon>Spermatophyta</taxon>
        <taxon>Magnoliopsida</taxon>
        <taxon>eudicotyledons</taxon>
        <taxon>Gunneridae</taxon>
        <taxon>Pentapetalae</taxon>
        <taxon>asterids</taxon>
        <taxon>Ericales</taxon>
        <taxon>Ericaceae</taxon>
        <taxon>Ericoideae</taxon>
        <taxon>Rhodoreae</taxon>
        <taxon>Rhododendron</taxon>
    </lineage>
</organism>
<keyword evidence="4 8" id="KW-1133">Transmembrane helix</keyword>
<dbReference type="PROSITE" id="PS50088">
    <property type="entry name" value="ANK_REPEAT"/>
    <property type="match status" value="3"/>
</dbReference>
<dbReference type="InterPro" id="IPR036770">
    <property type="entry name" value="Ankyrin_rpt-contain_sf"/>
</dbReference>
<dbReference type="PROSITE" id="PS50297">
    <property type="entry name" value="ANK_REP_REGION"/>
    <property type="match status" value="2"/>
</dbReference>
<dbReference type="SUPFAM" id="SSF48403">
    <property type="entry name" value="Ankyrin repeat"/>
    <property type="match status" value="1"/>
</dbReference>
<feature type="repeat" description="ANK" evidence="7">
    <location>
        <begin position="37"/>
        <end position="58"/>
    </location>
</feature>
<keyword evidence="5 7" id="KW-0040">ANK repeat</keyword>
<keyword evidence="11" id="KW-1185">Reference proteome</keyword>
<feature type="transmembrane region" description="Helical" evidence="8">
    <location>
        <begin position="412"/>
        <end position="437"/>
    </location>
</feature>
<sequence>MEELLCNAAMRGDLESLNEIIAKDNYILDNILVGSFKGKNPLHVAISTGQAEFVLKLLEIKPKLAEVVDTELGAALHIASANGDLKIVEALVEEIKPKLAEVVDTKLGTALHIASANGDIKIVEALVELSPEMCMARDRDGNNPLHIAAVKGKVDVLKKLIQTCPCAAQVIVDRGDTILHLCVNYNQLESLKLLLEMIRDHEFAHSKDANGNTILHVAVFGKRAEIVKHVLYSTEINVNAFNEAGWTAMDINFFVQSRHEEEVDPCIQNLLGAAGAKRRTHMLVLTPSPRAKKLMPTLMVVSSLLATMAFQVGVNPPGGVWQEDSEEHLAGKAILAYKYRKSYSCFMCFNTVGFLLSLFLISLLIVSAVPAPRSRWGWILPITSVMTIMTTAFAYTYSVIVVSPKHMAAEIMIILVSVIVWAYLMLSFAGEAAIVHAPKKAKERISRIFRARPRLLPNAVGENVSSV</sequence>
<keyword evidence="6 8" id="KW-0472">Membrane</keyword>
<evidence type="ECO:0000256" key="8">
    <source>
        <dbReference type="SAM" id="Phobius"/>
    </source>
</evidence>
<evidence type="ECO:0000256" key="4">
    <source>
        <dbReference type="ARBA" id="ARBA00022989"/>
    </source>
</evidence>
<protein>
    <recommendedName>
        <fullName evidence="9">PGG domain-containing protein</fullName>
    </recommendedName>
</protein>
<gene>
    <name evidence="10" type="ORF">RHGRI_000160</name>
</gene>
<feature type="domain" description="PGG" evidence="9">
    <location>
        <begin position="292"/>
        <end position="401"/>
    </location>
</feature>
<evidence type="ECO:0000313" key="11">
    <source>
        <dbReference type="Proteomes" id="UP000823749"/>
    </source>
</evidence>
<dbReference type="GO" id="GO:0005886">
    <property type="term" value="C:plasma membrane"/>
    <property type="evidence" value="ECO:0007669"/>
    <property type="project" value="TreeGrafter"/>
</dbReference>
<evidence type="ECO:0000256" key="6">
    <source>
        <dbReference type="ARBA" id="ARBA00023136"/>
    </source>
</evidence>
<name>A0AAV6LHT8_9ERIC</name>
<dbReference type="Pfam" id="PF13962">
    <property type="entry name" value="PGG"/>
    <property type="match status" value="1"/>
</dbReference>
<dbReference type="AlphaFoldDB" id="A0AAV6LHT8"/>
<comment type="subcellular location">
    <subcellularLocation>
        <location evidence="1">Membrane</location>
        <topology evidence="1">Multi-pass membrane protein</topology>
    </subcellularLocation>
</comment>